<dbReference type="PROSITE" id="PS51257">
    <property type="entry name" value="PROKAR_LIPOPROTEIN"/>
    <property type="match status" value="1"/>
</dbReference>
<keyword evidence="2" id="KW-0732">Signal</keyword>
<accession>A0A4P6DAG2</accession>
<evidence type="ECO:0000256" key="1">
    <source>
        <dbReference type="SAM" id="MobiDB-lite"/>
    </source>
</evidence>
<feature type="compositionally biased region" description="Basic and acidic residues" evidence="1">
    <location>
        <begin position="72"/>
        <end position="86"/>
    </location>
</feature>
<proteinExistence type="predicted"/>
<dbReference type="EMBL" id="GHKJ01001257">
    <property type="protein sequence ID" value="MOY46287.1"/>
    <property type="molecule type" value="Transcribed_RNA"/>
</dbReference>
<feature type="region of interest" description="Disordered" evidence="1">
    <location>
        <begin position="62"/>
        <end position="86"/>
    </location>
</feature>
<sequence>MARISLIILPIVAGIFICLLSSCAADGHHHKKVIIHVPYKIHTIHHHSVKKIPVYHYYDHHDHHHHHHHHEHHEEKDEHSGEEYWD</sequence>
<dbReference type="AlphaFoldDB" id="A0A4P6DAG2"/>
<feature type="compositionally biased region" description="Basic residues" evidence="1">
    <location>
        <begin position="62"/>
        <end position="71"/>
    </location>
</feature>
<evidence type="ECO:0000313" key="3">
    <source>
        <dbReference type="EMBL" id="MOY46287.1"/>
    </source>
</evidence>
<organism evidence="3">
    <name type="scientific">Rhodnius prolixus</name>
    <name type="common">Triatomid bug</name>
    <dbReference type="NCBI Taxonomy" id="13249"/>
    <lineage>
        <taxon>Eukaryota</taxon>
        <taxon>Metazoa</taxon>
        <taxon>Ecdysozoa</taxon>
        <taxon>Arthropoda</taxon>
        <taxon>Hexapoda</taxon>
        <taxon>Insecta</taxon>
        <taxon>Pterygota</taxon>
        <taxon>Neoptera</taxon>
        <taxon>Paraneoptera</taxon>
        <taxon>Hemiptera</taxon>
        <taxon>Heteroptera</taxon>
        <taxon>Panheteroptera</taxon>
        <taxon>Cimicomorpha</taxon>
        <taxon>Reduviidae</taxon>
        <taxon>Triatominae</taxon>
        <taxon>Rhodnius</taxon>
    </lineage>
</organism>
<name>A0A4P6DAG2_RHOPR</name>
<evidence type="ECO:0000256" key="2">
    <source>
        <dbReference type="SAM" id="SignalP"/>
    </source>
</evidence>
<feature type="chain" id="PRO_5020789279" description="Histidine-rich glycoprotein" evidence="2">
    <location>
        <begin position="26"/>
        <end position="86"/>
    </location>
</feature>
<feature type="signal peptide" evidence="2">
    <location>
        <begin position="1"/>
        <end position="25"/>
    </location>
</feature>
<reference evidence="3" key="1">
    <citation type="submission" date="2019-04" db="EMBL/GenBank/DDBJ databases">
        <title>Analysis of the testis transcriptome of the Chagas disease vector Rhodnius prolixus.</title>
        <authorList>
            <person name="Cesar J."/>
            <person name="Ribeiro J.M."/>
            <person name="Pereira M.H."/>
            <person name="Araujo R.N."/>
            <person name="Gontijo N.F."/>
            <person name="Pessoa G."/>
            <person name="Sant'Anna M.V."/>
            <person name="Sorgine M.H."/>
            <person name="Majerowicz D."/>
            <person name="Carvalho A.B."/>
            <person name="Braz G."/>
            <person name="Mesquita R."/>
            <person name="Lagerblad P.O."/>
            <person name="Koerich L.B."/>
        </authorList>
    </citation>
    <scope>NUCLEOTIDE SEQUENCE</scope>
</reference>
<protein>
    <recommendedName>
        <fullName evidence="4">Histidine-rich glycoprotein</fullName>
    </recommendedName>
</protein>
<evidence type="ECO:0008006" key="4">
    <source>
        <dbReference type="Google" id="ProtNLM"/>
    </source>
</evidence>